<dbReference type="Pfam" id="PF03401">
    <property type="entry name" value="TctC"/>
    <property type="match status" value="1"/>
</dbReference>
<comment type="similarity">
    <text evidence="1">Belongs to the UPF0065 (bug) family.</text>
</comment>
<keyword evidence="3" id="KW-1185">Reference proteome</keyword>
<dbReference type="InterPro" id="IPR005064">
    <property type="entry name" value="BUG"/>
</dbReference>
<dbReference type="Gene3D" id="3.40.190.150">
    <property type="entry name" value="Bordetella uptake gene, domain 1"/>
    <property type="match status" value="1"/>
</dbReference>
<name>A0ABU8VYB0_9BURK</name>
<evidence type="ECO:0000313" key="3">
    <source>
        <dbReference type="Proteomes" id="UP001363010"/>
    </source>
</evidence>
<accession>A0ABU8VYB0</accession>
<proteinExistence type="inferred from homology"/>
<comment type="caution">
    <text evidence="2">The sequence shown here is derived from an EMBL/GenBank/DDBJ whole genome shotgun (WGS) entry which is preliminary data.</text>
</comment>
<dbReference type="Gene3D" id="3.40.190.10">
    <property type="entry name" value="Periplasmic binding protein-like II"/>
    <property type="match status" value="1"/>
</dbReference>
<dbReference type="SUPFAM" id="SSF53850">
    <property type="entry name" value="Periplasmic binding protein-like II"/>
    <property type="match status" value="1"/>
</dbReference>
<gene>
    <name evidence="2" type="ORF">WKW80_12345</name>
</gene>
<dbReference type="PIRSF" id="PIRSF017082">
    <property type="entry name" value="YflP"/>
    <property type="match status" value="1"/>
</dbReference>
<dbReference type="InterPro" id="IPR006311">
    <property type="entry name" value="TAT_signal"/>
</dbReference>
<dbReference type="InterPro" id="IPR042100">
    <property type="entry name" value="Bug_dom1"/>
</dbReference>
<evidence type="ECO:0000313" key="2">
    <source>
        <dbReference type="EMBL" id="MEJ8822811.1"/>
    </source>
</evidence>
<dbReference type="PANTHER" id="PTHR42928:SF5">
    <property type="entry name" value="BLR1237 PROTEIN"/>
    <property type="match status" value="1"/>
</dbReference>
<sequence>MSVDRRHWLAGAAALALNTVPLGRALADEAFPTRPIMMWVPWAAGGATDLSLRLLAELAAPALGQPVVVGNRGGAGGTMAMPILQTAEPNGYTIAQMPQPVFRAPFIQQVLWDPIRDVTPIIQLSGVTFGVLVAQDSKLRKLEDLFEFARARPGELSIATNGIGTTPHLVLEALFTDRGLRYIHVPYKGTAELTLAVEGGQVMVGVNSSGFGPEVDAGRLRLLATMGAQRTRRWPQVPTLRESGFNIVAMSPYGLAGPRGLPPNVLAVLHDGFKKALFHPRFAENLARYDQEVAYLGPEDYAQACREEYEKERAAAGRLGVPRS</sequence>
<dbReference type="EMBL" id="JBBKZV010000006">
    <property type="protein sequence ID" value="MEJ8822811.1"/>
    <property type="molecule type" value="Genomic_DNA"/>
</dbReference>
<dbReference type="CDD" id="cd07012">
    <property type="entry name" value="PBP2_Bug_TTT"/>
    <property type="match status" value="1"/>
</dbReference>
<dbReference type="Proteomes" id="UP001363010">
    <property type="component" value="Unassembled WGS sequence"/>
</dbReference>
<reference evidence="2 3" key="1">
    <citation type="submission" date="2024-03" db="EMBL/GenBank/DDBJ databases">
        <title>Novel species of the genus Variovorax.</title>
        <authorList>
            <person name="Liu Q."/>
            <person name="Xin Y.-H."/>
        </authorList>
    </citation>
    <scope>NUCLEOTIDE SEQUENCE [LARGE SCALE GENOMIC DNA]</scope>
    <source>
        <strain evidence="2 3">KACC 18501</strain>
    </source>
</reference>
<organism evidence="2 3">
    <name type="scientific">Variovorax humicola</name>
    <dbReference type="NCBI Taxonomy" id="1769758"/>
    <lineage>
        <taxon>Bacteria</taxon>
        <taxon>Pseudomonadati</taxon>
        <taxon>Pseudomonadota</taxon>
        <taxon>Betaproteobacteria</taxon>
        <taxon>Burkholderiales</taxon>
        <taxon>Comamonadaceae</taxon>
        <taxon>Variovorax</taxon>
    </lineage>
</organism>
<evidence type="ECO:0000256" key="1">
    <source>
        <dbReference type="ARBA" id="ARBA00006987"/>
    </source>
</evidence>
<protein>
    <submittedName>
        <fullName evidence="2">Tripartite tricarboxylate transporter substrate binding protein</fullName>
    </submittedName>
</protein>
<dbReference type="PROSITE" id="PS51318">
    <property type="entry name" value="TAT"/>
    <property type="match status" value="1"/>
</dbReference>
<dbReference type="PANTHER" id="PTHR42928">
    <property type="entry name" value="TRICARBOXYLATE-BINDING PROTEIN"/>
    <property type="match status" value="1"/>
</dbReference>